<keyword evidence="2" id="KW-1185">Reference proteome</keyword>
<gene>
    <name evidence="1" type="ORF">ACFPYJ_10385</name>
</gene>
<protein>
    <recommendedName>
        <fullName evidence="3">Aminoglycoside phosphotransferase domain-containing protein</fullName>
    </recommendedName>
</protein>
<dbReference type="Gene3D" id="1.10.510.10">
    <property type="entry name" value="Transferase(Phosphotransferase) domain 1"/>
    <property type="match status" value="1"/>
</dbReference>
<evidence type="ECO:0008006" key="3">
    <source>
        <dbReference type="Google" id="ProtNLM"/>
    </source>
</evidence>
<dbReference type="SUPFAM" id="SSF56112">
    <property type="entry name" value="Protein kinase-like (PK-like)"/>
    <property type="match status" value="1"/>
</dbReference>
<accession>A0ABW0VXW4</accession>
<sequence>MINNGSVFTSVGRECCVIFVEKYRDKAYISQLKLFIEAKYGLGIRHIAAAKRGYHGETWKIDTECDTYFVKLVYFGPHKTRYMNSFAIVEYMNQNGIDFISKIIKTIDEQLYSIFNDGVLGLFHYVEGEHTEDYQLSDLFHKLALIYKIPVQNVQIKVENFNTSYMDEYYTNLAKLKAAASPSVIEALSLLGGNSKLIEHYADRLMQFASKNKNDLTHFHITSGDVGGNVIIHGEQFTIIDWDHLILAPMERDVWPYLHDEKQIDLLNEILESEGLHYKVNQDRLAFYCYLSFFYYLHEYMSGLLEFDDETVREAIANDIKGYLDVSCWIYGNLNKVDQFQL</sequence>
<organism evidence="1 2">
    <name type="scientific">Paenibacillus solisilvae</name>
    <dbReference type="NCBI Taxonomy" id="2486751"/>
    <lineage>
        <taxon>Bacteria</taxon>
        <taxon>Bacillati</taxon>
        <taxon>Bacillota</taxon>
        <taxon>Bacilli</taxon>
        <taxon>Bacillales</taxon>
        <taxon>Paenibacillaceae</taxon>
        <taxon>Paenibacillus</taxon>
    </lineage>
</organism>
<name>A0ABW0VXW4_9BACL</name>
<proteinExistence type="predicted"/>
<evidence type="ECO:0000313" key="1">
    <source>
        <dbReference type="EMBL" id="MFC5649534.1"/>
    </source>
</evidence>
<evidence type="ECO:0000313" key="2">
    <source>
        <dbReference type="Proteomes" id="UP001596047"/>
    </source>
</evidence>
<dbReference type="Proteomes" id="UP001596047">
    <property type="component" value="Unassembled WGS sequence"/>
</dbReference>
<reference evidence="2" key="1">
    <citation type="journal article" date="2019" name="Int. J. Syst. Evol. Microbiol.">
        <title>The Global Catalogue of Microorganisms (GCM) 10K type strain sequencing project: providing services to taxonomists for standard genome sequencing and annotation.</title>
        <authorList>
            <consortium name="The Broad Institute Genomics Platform"/>
            <consortium name="The Broad Institute Genome Sequencing Center for Infectious Disease"/>
            <person name="Wu L."/>
            <person name="Ma J."/>
        </authorList>
    </citation>
    <scope>NUCLEOTIDE SEQUENCE [LARGE SCALE GENOMIC DNA]</scope>
    <source>
        <strain evidence="2">CGMCC 1.3240</strain>
    </source>
</reference>
<dbReference type="RefSeq" id="WP_379188060.1">
    <property type="nucleotide sequence ID" value="NZ_JBHSOW010000037.1"/>
</dbReference>
<dbReference type="Gene3D" id="3.30.200.20">
    <property type="entry name" value="Phosphorylase Kinase, domain 1"/>
    <property type="match status" value="1"/>
</dbReference>
<dbReference type="EMBL" id="JBHSOW010000037">
    <property type="protein sequence ID" value="MFC5649534.1"/>
    <property type="molecule type" value="Genomic_DNA"/>
</dbReference>
<comment type="caution">
    <text evidence="1">The sequence shown here is derived from an EMBL/GenBank/DDBJ whole genome shotgun (WGS) entry which is preliminary data.</text>
</comment>
<dbReference type="InterPro" id="IPR011009">
    <property type="entry name" value="Kinase-like_dom_sf"/>
</dbReference>